<dbReference type="EMBL" id="JANJYJ010000008">
    <property type="protein sequence ID" value="KAK3193330.1"/>
    <property type="molecule type" value="Genomic_DNA"/>
</dbReference>
<feature type="domain" description="Ubiquitin-like protease family profile" evidence="5">
    <location>
        <begin position="147"/>
        <end position="372"/>
    </location>
</feature>
<dbReference type="PANTHER" id="PTHR12606:SF1">
    <property type="entry name" value="UBIQUITIN-LIKE-SPECIFIC PROTEASE 1A"/>
    <property type="match status" value="1"/>
</dbReference>
<dbReference type="InterPro" id="IPR003653">
    <property type="entry name" value="Peptidase_C48_C"/>
</dbReference>
<evidence type="ECO:0000313" key="7">
    <source>
        <dbReference type="Proteomes" id="UP001281410"/>
    </source>
</evidence>
<protein>
    <recommendedName>
        <fullName evidence="5">Ubiquitin-like protease family profile domain-containing protein</fullName>
    </recommendedName>
</protein>
<keyword evidence="7" id="KW-1185">Reference proteome</keyword>
<dbReference type="SUPFAM" id="SSF54001">
    <property type="entry name" value="Cysteine proteinases"/>
    <property type="match status" value="1"/>
</dbReference>
<dbReference type="Gene3D" id="3.40.395.10">
    <property type="entry name" value="Adenoviral Proteinase, Chain A"/>
    <property type="match status" value="1"/>
</dbReference>
<evidence type="ECO:0000256" key="1">
    <source>
        <dbReference type="ARBA" id="ARBA00005234"/>
    </source>
</evidence>
<dbReference type="GO" id="GO:0005634">
    <property type="term" value="C:nucleus"/>
    <property type="evidence" value="ECO:0007669"/>
    <property type="project" value="TreeGrafter"/>
</dbReference>
<dbReference type="PANTHER" id="PTHR12606">
    <property type="entry name" value="SENTRIN/SUMO-SPECIFIC PROTEASE"/>
    <property type="match status" value="1"/>
</dbReference>
<keyword evidence="3" id="KW-0378">Hydrolase</keyword>
<evidence type="ECO:0000256" key="3">
    <source>
        <dbReference type="ARBA" id="ARBA00022801"/>
    </source>
</evidence>
<proteinExistence type="inferred from homology"/>
<dbReference type="GO" id="GO:0016929">
    <property type="term" value="F:deSUMOylase activity"/>
    <property type="evidence" value="ECO:0007669"/>
    <property type="project" value="TreeGrafter"/>
</dbReference>
<evidence type="ECO:0000313" key="6">
    <source>
        <dbReference type="EMBL" id="KAK3193330.1"/>
    </source>
</evidence>
<comment type="similarity">
    <text evidence="1">Belongs to the peptidase C48 family.</text>
</comment>
<organism evidence="6 7">
    <name type="scientific">Dipteronia sinensis</name>
    <dbReference type="NCBI Taxonomy" id="43782"/>
    <lineage>
        <taxon>Eukaryota</taxon>
        <taxon>Viridiplantae</taxon>
        <taxon>Streptophyta</taxon>
        <taxon>Embryophyta</taxon>
        <taxon>Tracheophyta</taxon>
        <taxon>Spermatophyta</taxon>
        <taxon>Magnoliopsida</taxon>
        <taxon>eudicotyledons</taxon>
        <taxon>Gunneridae</taxon>
        <taxon>Pentapetalae</taxon>
        <taxon>rosids</taxon>
        <taxon>malvids</taxon>
        <taxon>Sapindales</taxon>
        <taxon>Sapindaceae</taxon>
        <taxon>Hippocastanoideae</taxon>
        <taxon>Acereae</taxon>
        <taxon>Dipteronia</taxon>
    </lineage>
</organism>
<reference evidence="6" key="1">
    <citation type="journal article" date="2023" name="Plant J.">
        <title>Genome sequences and population genomics provide insights into the demographic history, inbreeding, and mutation load of two 'living fossil' tree species of Dipteronia.</title>
        <authorList>
            <person name="Feng Y."/>
            <person name="Comes H.P."/>
            <person name="Chen J."/>
            <person name="Zhu S."/>
            <person name="Lu R."/>
            <person name="Zhang X."/>
            <person name="Li P."/>
            <person name="Qiu J."/>
            <person name="Olsen K.M."/>
            <person name="Qiu Y."/>
        </authorList>
    </citation>
    <scope>NUCLEOTIDE SEQUENCE</scope>
    <source>
        <strain evidence="6">NBL</strain>
    </source>
</reference>
<evidence type="ECO:0000256" key="4">
    <source>
        <dbReference type="ARBA" id="ARBA00022807"/>
    </source>
</evidence>
<name>A0AAD9ZUD4_9ROSI</name>
<dbReference type="Pfam" id="PF02902">
    <property type="entry name" value="Peptidase_C48"/>
    <property type="match status" value="1"/>
</dbReference>
<dbReference type="PROSITE" id="PS50600">
    <property type="entry name" value="ULP_PROTEASE"/>
    <property type="match status" value="1"/>
</dbReference>
<evidence type="ECO:0000256" key="2">
    <source>
        <dbReference type="ARBA" id="ARBA00022670"/>
    </source>
</evidence>
<dbReference type="GO" id="GO:0016926">
    <property type="term" value="P:protein desumoylation"/>
    <property type="evidence" value="ECO:0007669"/>
    <property type="project" value="TreeGrafter"/>
</dbReference>
<keyword evidence="4" id="KW-0788">Thiol protease</keyword>
<keyword evidence="2" id="KW-0645">Protease</keyword>
<gene>
    <name evidence="6" type="ORF">Dsin_024640</name>
</gene>
<dbReference type="Proteomes" id="UP001281410">
    <property type="component" value="Unassembled WGS sequence"/>
</dbReference>
<accession>A0AAD9ZUD4</accession>
<comment type="caution">
    <text evidence="6">The sequence shown here is derived from an EMBL/GenBank/DDBJ whole genome shotgun (WGS) entry which is preliminary data.</text>
</comment>
<dbReference type="GO" id="GO:0006508">
    <property type="term" value="P:proteolysis"/>
    <property type="evidence" value="ECO:0007669"/>
    <property type="project" value="UniProtKB-KW"/>
</dbReference>
<dbReference type="AlphaFoldDB" id="A0AAD9ZUD4"/>
<dbReference type="InterPro" id="IPR038765">
    <property type="entry name" value="Papain-like_cys_pep_sf"/>
</dbReference>
<sequence length="410" mass="46965">MDQLQYVSPDVDGCVGEDDVEDDVLDDVLEDVQDDVQDGVGNANQNDIEGDHQTRTLKKFEVGGKKNKLITFEKLQKRLDVMQAQQNALQDQMTSMKNSLMDEMRMGFYRLTELICLNKVAKSQDDTFQDYQPSIPHGLKSPEFFAVPETSEDVKQLMRPPKLTIKVLGYRKRSAFTVSPHIDPLVKRLRKPKMPEFGSNNQMDEEILRSMQSWINDNKNTWYVKPCTTIIVNPHFDFIIKFLFFNVNDMNIGLLETKPAWFELLLSPIGWLEGDILFPANVNGNHWVAAEVNLKERGIKVYDSYPNANSVDQILRWATCLPNILPSLLVHAMPDTYNDPTSFAVERPEEGVPHHRNKSDCCVFTLKFLEYLWAGKQFDFEGKYGAPLRVKIATEIFHNSKEVPSVNDAN</sequence>
<evidence type="ECO:0000259" key="5">
    <source>
        <dbReference type="PROSITE" id="PS50600"/>
    </source>
</evidence>